<dbReference type="PANTHER" id="PTHR16509:SF1">
    <property type="entry name" value="MANGANESE-DEPENDENT ADP-RIBOSE_CDP-ALCOHOL DIPHOSPHATASE"/>
    <property type="match status" value="1"/>
</dbReference>
<evidence type="ECO:0000259" key="1">
    <source>
        <dbReference type="Pfam" id="PF00149"/>
    </source>
</evidence>
<reference evidence="2" key="1">
    <citation type="submission" date="2014-12" db="EMBL/GenBank/DDBJ databases">
        <title>Insight into the proteome of Arion vulgaris.</title>
        <authorList>
            <person name="Aradska J."/>
            <person name="Bulat T."/>
            <person name="Smidak R."/>
            <person name="Sarate P."/>
            <person name="Gangsoo J."/>
            <person name="Sialana F."/>
            <person name="Bilban M."/>
            <person name="Lubec G."/>
        </authorList>
    </citation>
    <scope>NUCLEOTIDE SEQUENCE</scope>
    <source>
        <tissue evidence="2">Skin</tissue>
    </source>
</reference>
<evidence type="ECO:0000313" key="2">
    <source>
        <dbReference type="EMBL" id="CEK71479.1"/>
    </source>
</evidence>
<dbReference type="Gene3D" id="3.60.21.10">
    <property type="match status" value="1"/>
</dbReference>
<dbReference type="GO" id="GO:0030145">
    <property type="term" value="F:manganese ion binding"/>
    <property type="evidence" value="ECO:0007669"/>
    <property type="project" value="TreeGrafter"/>
</dbReference>
<dbReference type="GO" id="GO:0047631">
    <property type="term" value="F:ADP-ribose diphosphatase activity"/>
    <property type="evidence" value="ECO:0007669"/>
    <property type="project" value="TreeGrafter"/>
</dbReference>
<protein>
    <recommendedName>
        <fullName evidence="1">Calcineurin-like phosphoesterase domain-containing protein</fullName>
    </recommendedName>
</protein>
<feature type="domain" description="Calcineurin-like phosphoesterase" evidence="1">
    <location>
        <begin position="30"/>
        <end position="292"/>
    </location>
</feature>
<sequence>MTSTESASVIQTPHITSTEPASVLQKPHITFGIICDLHYADCDDSYDISKSRERFSCNALSLLKNAVNDWKRSADPVAFVLQLGDLIDGKNKHWGEAAVKKALNTILHPLNSLHVPVYHVIGNHELHNLSRSFLLSSPLNSSLSLNIETSSTRFYCTFLPHPKLRVVVIDTYEVSLLGYGDAPEDENYVSAQTLFRKHNKNEDTNDASGLEGLEKRWVSYNGGVSEKQLLWLSQVLMKANSKEENVIIISHIAVQCQHNDNGVCLVWNYNEIMDVIHQYQCVIGFFAGHEHAGWDCLDEHGIQHITFQGITETRPGGNAYATAHLWDHFLTISGVGRVPSFTIPLQYHI</sequence>
<name>A0A0B6ZS83_9EUPU</name>
<dbReference type="EMBL" id="HACG01024614">
    <property type="protein sequence ID" value="CEK71479.1"/>
    <property type="molecule type" value="Transcribed_RNA"/>
</dbReference>
<dbReference type="Pfam" id="PF00149">
    <property type="entry name" value="Metallophos"/>
    <property type="match status" value="1"/>
</dbReference>
<gene>
    <name evidence="2" type="primary">ORF78546</name>
</gene>
<dbReference type="InterPro" id="IPR029052">
    <property type="entry name" value="Metallo-depent_PP-like"/>
</dbReference>
<dbReference type="GO" id="GO:0008663">
    <property type="term" value="F:2',3'-cyclic-nucleotide 2'-phosphodiesterase activity"/>
    <property type="evidence" value="ECO:0007669"/>
    <property type="project" value="TreeGrafter"/>
</dbReference>
<dbReference type="PANTHER" id="PTHR16509">
    <property type="match status" value="1"/>
</dbReference>
<dbReference type="AlphaFoldDB" id="A0A0B6ZS83"/>
<accession>A0A0B6ZS83</accession>
<dbReference type="InterPro" id="IPR004843">
    <property type="entry name" value="Calcineurin-like_PHP"/>
</dbReference>
<dbReference type="GO" id="GO:0047734">
    <property type="term" value="F:CDP-glycerol diphosphatase activity"/>
    <property type="evidence" value="ECO:0007669"/>
    <property type="project" value="TreeGrafter"/>
</dbReference>
<dbReference type="SUPFAM" id="SSF56300">
    <property type="entry name" value="Metallo-dependent phosphatases"/>
    <property type="match status" value="1"/>
</dbReference>
<organism evidence="2">
    <name type="scientific">Arion vulgaris</name>
    <dbReference type="NCBI Taxonomy" id="1028688"/>
    <lineage>
        <taxon>Eukaryota</taxon>
        <taxon>Metazoa</taxon>
        <taxon>Spiralia</taxon>
        <taxon>Lophotrochozoa</taxon>
        <taxon>Mollusca</taxon>
        <taxon>Gastropoda</taxon>
        <taxon>Heterobranchia</taxon>
        <taxon>Euthyneura</taxon>
        <taxon>Panpulmonata</taxon>
        <taxon>Eupulmonata</taxon>
        <taxon>Stylommatophora</taxon>
        <taxon>Helicina</taxon>
        <taxon>Arionoidea</taxon>
        <taxon>Arionidae</taxon>
        <taxon>Arion</taxon>
    </lineage>
</organism>
<proteinExistence type="predicted"/>